<dbReference type="Gene3D" id="3.30.450.20">
    <property type="entry name" value="PAS domain"/>
    <property type="match status" value="2"/>
</dbReference>
<evidence type="ECO:0000313" key="11">
    <source>
        <dbReference type="Proteomes" id="UP000673821"/>
    </source>
</evidence>
<dbReference type="SUPFAM" id="SSF103190">
    <property type="entry name" value="Sensory domain-like"/>
    <property type="match status" value="1"/>
</dbReference>
<keyword evidence="4 8" id="KW-0812">Transmembrane</keyword>
<evidence type="ECO:0000256" key="3">
    <source>
        <dbReference type="ARBA" id="ARBA00022475"/>
    </source>
</evidence>
<reference evidence="10 11" key="1">
    <citation type="submission" date="2021-02" db="EMBL/GenBank/DDBJ databases">
        <authorList>
            <person name="Vanwijnsberghe S."/>
        </authorList>
    </citation>
    <scope>NUCLEOTIDE SEQUENCE [LARGE SCALE GENOMIC DNA]</scope>
    <source>
        <strain evidence="10 11">R-69776</strain>
    </source>
</reference>
<dbReference type="SMART" id="SM00267">
    <property type="entry name" value="GGDEF"/>
    <property type="match status" value="1"/>
</dbReference>
<organism evidence="10 11">
    <name type="scientific">Paraburkholderia nemoris</name>
    <dbReference type="NCBI Taxonomy" id="2793076"/>
    <lineage>
        <taxon>Bacteria</taxon>
        <taxon>Pseudomonadati</taxon>
        <taxon>Pseudomonadota</taxon>
        <taxon>Betaproteobacteria</taxon>
        <taxon>Burkholderiales</taxon>
        <taxon>Burkholderiaceae</taxon>
        <taxon>Paraburkholderia</taxon>
    </lineage>
</organism>
<dbReference type="SUPFAM" id="SSF55073">
    <property type="entry name" value="Nucleotide cyclase"/>
    <property type="match status" value="1"/>
</dbReference>
<evidence type="ECO:0000259" key="9">
    <source>
        <dbReference type="PROSITE" id="PS50887"/>
    </source>
</evidence>
<feature type="transmembrane region" description="Helical" evidence="8">
    <location>
        <begin position="310"/>
        <end position="331"/>
    </location>
</feature>
<dbReference type="InterPro" id="IPR033479">
    <property type="entry name" value="dCache_1"/>
</dbReference>
<dbReference type="CDD" id="cd01949">
    <property type="entry name" value="GGDEF"/>
    <property type="match status" value="1"/>
</dbReference>
<evidence type="ECO:0000256" key="4">
    <source>
        <dbReference type="ARBA" id="ARBA00022692"/>
    </source>
</evidence>
<dbReference type="InterPro" id="IPR029151">
    <property type="entry name" value="Sensor-like_sf"/>
</dbReference>
<evidence type="ECO:0000313" key="10">
    <source>
        <dbReference type="EMBL" id="CAE6798034.1"/>
    </source>
</evidence>
<dbReference type="InterPro" id="IPR050469">
    <property type="entry name" value="Diguanylate_Cyclase"/>
</dbReference>
<dbReference type="Pfam" id="PF02743">
    <property type="entry name" value="dCache_1"/>
    <property type="match status" value="1"/>
</dbReference>
<evidence type="ECO:0000256" key="5">
    <source>
        <dbReference type="ARBA" id="ARBA00022989"/>
    </source>
</evidence>
<evidence type="ECO:0000256" key="8">
    <source>
        <dbReference type="SAM" id="Phobius"/>
    </source>
</evidence>
<comment type="catalytic activity">
    <reaction evidence="7">
        <text>2 GTP = 3',3'-c-di-GMP + 2 diphosphate</text>
        <dbReference type="Rhea" id="RHEA:24898"/>
        <dbReference type="ChEBI" id="CHEBI:33019"/>
        <dbReference type="ChEBI" id="CHEBI:37565"/>
        <dbReference type="ChEBI" id="CHEBI:58805"/>
        <dbReference type="EC" id="2.7.7.65"/>
    </reaction>
</comment>
<evidence type="ECO:0000256" key="7">
    <source>
        <dbReference type="ARBA" id="ARBA00034247"/>
    </source>
</evidence>
<dbReference type="PROSITE" id="PS50887">
    <property type="entry name" value="GGDEF"/>
    <property type="match status" value="1"/>
</dbReference>
<comment type="subcellular location">
    <subcellularLocation>
        <location evidence="1">Cell membrane</location>
        <topology evidence="1">Multi-pass membrane protein</topology>
    </subcellularLocation>
</comment>
<dbReference type="Proteomes" id="UP000673821">
    <property type="component" value="Unassembled WGS sequence"/>
</dbReference>
<keyword evidence="11" id="KW-1185">Reference proteome</keyword>
<dbReference type="CDD" id="cd12915">
    <property type="entry name" value="PDC2_DGC_like"/>
    <property type="match status" value="1"/>
</dbReference>
<dbReference type="EC" id="2.7.7.65" evidence="2"/>
<dbReference type="PANTHER" id="PTHR45138:SF9">
    <property type="entry name" value="DIGUANYLATE CYCLASE DGCM-RELATED"/>
    <property type="match status" value="1"/>
</dbReference>
<proteinExistence type="predicted"/>
<dbReference type="Pfam" id="PF00990">
    <property type="entry name" value="GGDEF"/>
    <property type="match status" value="1"/>
</dbReference>
<keyword evidence="5 8" id="KW-1133">Transmembrane helix</keyword>
<dbReference type="PANTHER" id="PTHR45138">
    <property type="entry name" value="REGULATORY COMPONENTS OF SENSORY TRANSDUCTION SYSTEM"/>
    <property type="match status" value="1"/>
</dbReference>
<dbReference type="InterPro" id="IPR029787">
    <property type="entry name" value="Nucleotide_cyclase"/>
</dbReference>
<evidence type="ECO:0000256" key="1">
    <source>
        <dbReference type="ARBA" id="ARBA00004651"/>
    </source>
</evidence>
<keyword evidence="6 8" id="KW-0472">Membrane</keyword>
<dbReference type="InterPro" id="IPR000160">
    <property type="entry name" value="GGDEF_dom"/>
</dbReference>
<protein>
    <recommendedName>
        <fullName evidence="2">diguanylate cyclase</fullName>
        <ecNumber evidence="2">2.7.7.65</ecNumber>
    </recommendedName>
</protein>
<name>A0ABN7MCJ8_9BURK</name>
<feature type="domain" description="GGDEF" evidence="9">
    <location>
        <begin position="392"/>
        <end position="530"/>
    </location>
</feature>
<sequence length="545" mass="59942">MIVVFPAENAPPKAACKLPSETSLILNRPSIIWRAIAFVAIVCLSLVVLDGWRSWSARSVQLAEMDVATSNLSQAMARQADDTFKEADTALLGIVERVQHDGTGPAALQRLHDVLVMHQQELPQLAGLFVYDESGIWIVNSTPTPLNRFNNSDREYFIFHRHNADPGPHIGVPVISRSSGKWVIPVSRRINKPDGSFGGVVLATVDIGFFEAFYNNLQIGNAGAVALVLNSGVMLIRRPFDVKAIGKDMRGTELYHYYTTRGPAGTAFIKSAQDGVTRLNNYRRLPDYPVFVAAALSKDEILHEWWRDTIWHSSGVLCLVIVVGLFGWHLIRQIELRTTAEAELTKTHASLEALNRTLERLAMQDGLTGLANRRQFDVALQNEFSRATRHASALALIMVDVDCFKQYNDIYGHAAGDNCLRTISHLIRDLTARRPGDLAARYGGEEIAVLLPNTDVFHAVEIADTIRSAIRGLEIEHSGNPTGFVTISAGVDAQIPIRGASEPTELILAADKALYEAKSTGRNRVLAARVARYDGTGQAQKTGHE</sequence>
<comment type="caution">
    <text evidence="10">The sequence shown here is derived from an EMBL/GenBank/DDBJ whole genome shotgun (WGS) entry which is preliminary data.</text>
</comment>
<dbReference type="CDD" id="cd12914">
    <property type="entry name" value="PDC1_DGC_like"/>
    <property type="match status" value="1"/>
</dbReference>
<evidence type="ECO:0000256" key="6">
    <source>
        <dbReference type="ARBA" id="ARBA00023136"/>
    </source>
</evidence>
<feature type="transmembrane region" description="Helical" evidence="8">
    <location>
        <begin position="31"/>
        <end position="49"/>
    </location>
</feature>
<dbReference type="InterPro" id="IPR043128">
    <property type="entry name" value="Rev_trsase/Diguanyl_cyclase"/>
</dbReference>
<evidence type="ECO:0000256" key="2">
    <source>
        <dbReference type="ARBA" id="ARBA00012528"/>
    </source>
</evidence>
<dbReference type="EMBL" id="CAJNBH010000016">
    <property type="protein sequence ID" value="CAE6798034.1"/>
    <property type="molecule type" value="Genomic_DNA"/>
</dbReference>
<keyword evidence="3" id="KW-1003">Cell membrane</keyword>
<accession>A0ABN7MCJ8</accession>
<gene>
    <name evidence="10" type="ORF">R69776_05079</name>
</gene>
<dbReference type="Gene3D" id="3.30.70.270">
    <property type="match status" value="1"/>
</dbReference>
<dbReference type="NCBIfam" id="TIGR00254">
    <property type="entry name" value="GGDEF"/>
    <property type="match status" value="1"/>
</dbReference>